<evidence type="ECO:0000313" key="3">
    <source>
        <dbReference type="EMBL" id="PSM40015.1"/>
    </source>
</evidence>
<dbReference type="NCBIfam" id="NF047321">
    <property type="entry name" value="SCO7613_CTERM"/>
    <property type="match status" value="1"/>
</dbReference>
<feature type="compositionally biased region" description="Pro residues" evidence="1">
    <location>
        <begin position="59"/>
        <end position="74"/>
    </location>
</feature>
<dbReference type="Proteomes" id="UP000240429">
    <property type="component" value="Unassembled WGS sequence"/>
</dbReference>
<evidence type="ECO:0000313" key="4">
    <source>
        <dbReference type="Proteomes" id="UP000240429"/>
    </source>
</evidence>
<feature type="transmembrane region" description="Helical" evidence="2">
    <location>
        <begin position="309"/>
        <end position="329"/>
    </location>
</feature>
<feature type="region of interest" description="Disordered" evidence="1">
    <location>
        <begin position="58"/>
        <end position="79"/>
    </location>
</feature>
<feature type="transmembrane region" description="Helical" evidence="2">
    <location>
        <begin position="335"/>
        <end position="352"/>
    </location>
</feature>
<evidence type="ECO:0000256" key="2">
    <source>
        <dbReference type="SAM" id="Phobius"/>
    </source>
</evidence>
<name>A0A2P8Q1D1_9ACTN</name>
<feature type="transmembrane region" description="Helical" evidence="2">
    <location>
        <begin position="471"/>
        <end position="493"/>
    </location>
</feature>
<dbReference type="OrthoDB" id="3416299at2"/>
<feature type="transmembrane region" description="Helical" evidence="2">
    <location>
        <begin position="253"/>
        <end position="275"/>
    </location>
</feature>
<accession>A0A2P8Q1D1</accession>
<feature type="transmembrane region" description="Helical" evidence="2">
    <location>
        <begin position="364"/>
        <end position="389"/>
    </location>
</feature>
<feature type="transmembrane region" description="Helical" evidence="2">
    <location>
        <begin position="200"/>
        <end position="217"/>
    </location>
</feature>
<feature type="transmembrane region" description="Helical" evidence="2">
    <location>
        <begin position="532"/>
        <end position="552"/>
    </location>
</feature>
<feature type="transmembrane region" description="Helical" evidence="2">
    <location>
        <begin position="609"/>
        <end position="629"/>
    </location>
</feature>
<organism evidence="3 4">
    <name type="scientific">Streptomyces dioscori</name>
    <dbReference type="NCBI Taxonomy" id="2109333"/>
    <lineage>
        <taxon>Bacteria</taxon>
        <taxon>Bacillati</taxon>
        <taxon>Actinomycetota</taxon>
        <taxon>Actinomycetes</taxon>
        <taxon>Kitasatosporales</taxon>
        <taxon>Streptomycetaceae</taxon>
        <taxon>Streptomyces</taxon>
        <taxon>Streptomyces aurantiacus group</taxon>
    </lineage>
</organism>
<feature type="transmembrane region" description="Helical" evidence="2">
    <location>
        <begin position="223"/>
        <end position="241"/>
    </location>
</feature>
<keyword evidence="2" id="KW-1133">Transmembrane helix</keyword>
<feature type="transmembrane region" description="Helical" evidence="2">
    <location>
        <begin position="446"/>
        <end position="465"/>
    </location>
</feature>
<keyword evidence="4" id="KW-1185">Reference proteome</keyword>
<keyword evidence="2" id="KW-0812">Transmembrane</keyword>
<feature type="transmembrane region" description="Helical" evidence="2">
    <location>
        <begin position="787"/>
        <end position="807"/>
    </location>
</feature>
<feature type="transmembrane region" description="Helical" evidence="2">
    <location>
        <begin position="113"/>
        <end position="134"/>
    </location>
</feature>
<feature type="transmembrane region" description="Helical" evidence="2">
    <location>
        <begin position="559"/>
        <end position="580"/>
    </location>
</feature>
<feature type="transmembrane region" description="Helical" evidence="2">
    <location>
        <begin position="281"/>
        <end position="302"/>
    </location>
</feature>
<feature type="transmembrane region" description="Helical" evidence="2">
    <location>
        <begin position="760"/>
        <end position="781"/>
    </location>
</feature>
<feature type="transmembrane region" description="Helical" evidence="2">
    <location>
        <begin position="422"/>
        <end position="439"/>
    </location>
</feature>
<feature type="transmembrane region" description="Helical" evidence="2">
    <location>
        <begin position="735"/>
        <end position="753"/>
    </location>
</feature>
<feature type="transmembrane region" description="Helical" evidence="2">
    <location>
        <begin position="174"/>
        <end position="193"/>
    </location>
</feature>
<dbReference type="AlphaFoldDB" id="A0A2P8Q1D1"/>
<reference evidence="3 4" key="1">
    <citation type="submission" date="2018-03" db="EMBL/GenBank/DDBJ databases">
        <title>Streptomyces dioscori sp. nov., a novel endophytic actinobacterium isolated from bulbil of Dioscorea bulbifera L.</title>
        <authorList>
            <person name="Zhikuan W."/>
        </authorList>
    </citation>
    <scope>NUCLEOTIDE SEQUENCE [LARGE SCALE GENOMIC DNA]</scope>
    <source>
        <strain evidence="3 4">A217</strain>
    </source>
</reference>
<feature type="transmembrane region" description="Helical" evidence="2">
    <location>
        <begin position="86"/>
        <end position="107"/>
    </location>
</feature>
<feature type="transmembrane region" description="Helical" evidence="2">
    <location>
        <begin position="146"/>
        <end position="162"/>
    </location>
</feature>
<comment type="caution">
    <text evidence="3">The sequence shown here is derived from an EMBL/GenBank/DDBJ whole genome shotgun (WGS) entry which is preliminary data.</text>
</comment>
<feature type="transmembrane region" description="Helical" evidence="2">
    <location>
        <begin position="635"/>
        <end position="652"/>
    </location>
</feature>
<dbReference type="InterPro" id="IPR058062">
    <property type="entry name" value="SCO7613_C"/>
</dbReference>
<keyword evidence="2" id="KW-0472">Membrane</keyword>
<feature type="transmembrane region" description="Helical" evidence="2">
    <location>
        <begin position="586"/>
        <end position="602"/>
    </location>
</feature>
<sequence length="825" mass="83498">MPWDVTRTTLQGMTNIPPPAEELRILDHELWQLDARRAQLLARRIWLLNVLRAAGPQTAPAPAPGTWPPRGPRPPRPEATAPGVQNVLLVLGGVLLTIAAIAFTLVSWGDMGIAGRAAVLGAVTAGALAAPVPLLKRGLRSTAESVAGLGLALTVLDAYALHEVSLAAVDGTGYAAAATALLAALWTAYGRVLGDLRLPLPAAVAAAQLPLLLWAAAAGAGDHAITTALLVTAASDTALVLSAPVRSIRSVRVVGAVGAYGTGAFGVLAAGVLTWDAPGPSAAARAAALLALAAAIALGAAWRAPEARAALGLASAGGLIAVAAAGGVLRTVLPDAWTVPACLACAIALLSVRGAWLPGTVRRGLFLSSATVQALAVAGTLPLVVLALFGPAGWAAHAWSGAPSDARDAVTVSAPWMSGSESAPLVLVAVAGVLALTFRSGALRDLARGGALLLAWCATLLLPAITQLPYAAALLTHGAVTVTLLAAAAHMPTTVDQSSTDPRRAALLPTTALCLALLGSLHLVALSLASEAATLAVLGSLTAVFAAAAARWKGTSIRAVTTAASLAYATALACATGASLGWQPQHVALLVLVVPAAAAVLAPRLGDRVTTLSAEITGAVAGLLAIGLATAEPPFLSLVLALCGVIAAGTALREDRRQVGHAATALFVLAAWVRLAAWEVGAPEAYTLPVTVPALLLGYARRSRDAEASSWTAYGPGLSVTLLPSLLAVWGDADWLRPLLLGSAALAVTLLGVRHRLRAPLVLGGGTLVLVALHELAPYLAQAMGAVPRWAPPALAGVLLLTLGATYEHRLRDARRVRDILGRMR</sequence>
<gene>
    <name evidence="3" type="ORF">C6Y14_28490</name>
</gene>
<proteinExistence type="predicted"/>
<evidence type="ECO:0000256" key="1">
    <source>
        <dbReference type="SAM" id="MobiDB-lite"/>
    </source>
</evidence>
<feature type="transmembrane region" description="Helical" evidence="2">
    <location>
        <begin position="659"/>
        <end position="677"/>
    </location>
</feature>
<protein>
    <submittedName>
        <fullName evidence="3">Uncharacterized protein</fullName>
    </submittedName>
</protein>
<dbReference type="EMBL" id="PYBJ01000021">
    <property type="protein sequence ID" value="PSM40015.1"/>
    <property type="molecule type" value="Genomic_DNA"/>
</dbReference>
<feature type="transmembrane region" description="Helical" evidence="2">
    <location>
        <begin position="505"/>
        <end position="526"/>
    </location>
</feature>